<evidence type="ECO:0000313" key="2">
    <source>
        <dbReference type="EMBL" id="CCI55305.1"/>
    </source>
</evidence>
<proteinExistence type="predicted"/>
<accession>L0P1Z2</accession>
<feature type="compositionally biased region" description="Basic and acidic residues" evidence="1">
    <location>
        <begin position="105"/>
        <end position="114"/>
    </location>
</feature>
<name>L0P1Z2_PHYED</name>
<dbReference type="EMBL" id="FO203437">
    <property type="protein sequence ID" value="CCI55305.1"/>
    <property type="molecule type" value="Genomic_DNA"/>
</dbReference>
<reference evidence="2" key="1">
    <citation type="submission" date="2012-05" db="EMBL/GenBank/DDBJ databases">
        <authorList>
            <person name="Han B."/>
            <person name="Lu Y."/>
            <person name="Feng Q."/>
            <person name="Zhao Q."/>
            <person name="Lu T.T."/>
            <person name="Li Y."/>
            <person name="Liu K.Y."/>
            <person name="Huang X.H."/>
            <person name="Fan D.L."/>
            <person name="Weng Q.J."/>
            <person name="Zhang L."/>
            <person name="Lu Y.Q."/>
            <person name="Guo Y.L."/>
            <person name="Li W.J."/>
            <person name="Zhou C.C."/>
            <person name="Lu H.Y."/>
            <person name="Huang T."/>
            <person name="Zhu C.R."/>
            <person name="Zhao Y."/>
            <person name="Hu T."/>
            <person name="Yao N."/>
        </authorList>
    </citation>
    <scope>NUCLEOTIDE SEQUENCE</scope>
</reference>
<organism evidence="2">
    <name type="scientific">Phyllostachys edulis</name>
    <name type="common">Tortoise shell bamboo</name>
    <name type="synonym">Bambusa edulis</name>
    <dbReference type="NCBI Taxonomy" id="38705"/>
    <lineage>
        <taxon>Eukaryota</taxon>
        <taxon>Viridiplantae</taxon>
        <taxon>Streptophyta</taxon>
        <taxon>Embryophyta</taxon>
        <taxon>Tracheophyta</taxon>
        <taxon>Spermatophyta</taxon>
        <taxon>Magnoliopsida</taxon>
        <taxon>Liliopsida</taxon>
        <taxon>Poales</taxon>
        <taxon>Poaceae</taxon>
        <taxon>BOP clade</taxon>
        <taxon>Bambusoideae</taxon>
        <taxon>Arundinarodae</taxon>
        <taxon>Arundinarieae</taxon>
        <taxon>Arundinariinae</taxon>
        <taxon>Phyllostachys</taxon>
    </lineage>
</organism>
<dbReference type="AlphaFoldDB" id="L0P1Z2"/>
<sequence>MKAGSRSSPPGRRSYWAASVTPVTGCRATQGTPRSFAVRGAAVFARTSRTHVAQGAVVAFARATAGRAGPTALGHRAGVERHDEGQGGGLHAAPGELFRHLGRRVKTDADGEWS</sequence>
<feature type="region of interest" description="Disordered" evidence="1">
    <location>
        <begin position="69"/>
        <end position="114"/>
    </location>
</feature>
<evidence type="ECO:0000256" key="1">
    <source>
        <dbReference type="SAM" id="MobiDB-lite"/>
    </source>
</evidence>
<protein>
    <submittedName>
        <fullName evidence="2">PH01B001I13.1 protein</fullName>
    </submittedName>
</protein>
<gene>
    <name evidence="2" type="primary">PH01B001I13.1</name>
</gene>